<keyword evidence="1" id="KW-0472">Membrane</keyword>
<accession>A0A5K3FY37</accession>
<feature type="transmembrane region" description="Helical" evidence="1">
    <location>
        <begin position="84"/>
        <end position="103"/>
    </location>
</feature>
<name>A0A5K3FY37_MESCO</name>
<sequence>MVFWFGTDSKKSSKQSREAKSVWPLNYVKVPSISFSLPQAVSPTYWAKIVLGRGSSALLRILGLATTNLLSFAWFLIFGDISVFKIAVVALALVVVGITYAGYGAYASFIGAIVMGLIAVLSSAVNSLFLRRDPKKSVATVPPRGSSWIYGGLFS</sequence>
<keyword evidence="1" id="KW-0812">Transmembrane</keyword>
<dbReference type="AlphaFoldDB" id="A0A5K3FY37"/>
<evidence type="ECO:0000313" key="2">
    <source>
        <dbReference type="WBParaSite" id="MCU_012610-RA"/>
    </source>
</evidence>
<evidence type="ECO:0000256" key="1">
    <source>
        <dbReference type="SAM" id="Phobius"/>
    </source>
</evidence>
<dbReference type="WBParaSite" id="MCU_012610-RA">
    <property type="protein sequence ID" value="MCU_012610-RA"/>
    <property type="gene ID" value="MCU_012610"/>
</dbReference>
<protein>
    <submittedName>
        <fullName evidence="2">Polysacc_synt_C domain-containing protein</fullName>
    </submittedName>
</protein>
<proteinExistence type="predicted"/>
<organism evidence="2">
    <name type="scientific">Mesocestoides corti</name>
    <name type="common">Flatworm</name>
    <dbReference type="NCBI Taxonomy" id="53468"/>
    <lineage>
        <taxon>Eukaryota</taxon>
        <taxon>Metazoa</taxon>
        <taxon>Spiralia</taxon>
        <taxon>Lophotrochozoa</taxon>
        <taxon>Platyhelminthes</taxon>
        <taxon>Cestoda</taxon>
        <taxon>Eucestoda</taxon>
        <taxon>Cyclophyllidea</taxon>
        <taxon>Mesocestoididae</taxon>
        <taxon>Mesocestoides</taxon>
    </lineage>
</organism>
<keyword evidence="1" id="KW-1133">Transmembrane helix</keyword>
<feature type="transmembrane region" description="Helical" evidence="1">
    <location>
        <begin position="109"/>
        <end position="130"/>
    </location>
</feature>
<feature type="transmembrane region" description="Helical" evidence="1">
    <location>
        <begin position="57"/>
        <end position="77"/>
    </location>
</feature>
<reference evidence="2" key="1">
    <citation type="submission" date="2019-11" db="UniProtKB">
        <authorList>
            <consortium name="WormBaseParasite"/>
        </authorList>
    </citation>
    <scope>IDENTIFICATION</scope>
</reference>